<evidence type="ECO:0000313" key="3">
    <source>
        <dbReference type="Proteomes" id="UP000295633"/>
    </source>
</evidence>
<evidence type="ECO:0000313" key="2">
    <source>
        <dbReference type="EMBL" id="TDL45605.1"/>
    </source>
</evidence>
<sequence>MARWMLIIGAVLVVILIVGTILAFALATAKKQRAGQDPTTLVRLTRVIAIIWAGVAVIGALIALLTALLAPGVAITMPIREFWPQLPDTVQLDSDTVRRVSGGFTEVTLTVDGLDATSRVLWALSQAITWVIPGFVALFVAVTCSRLLSGAAFTPVVAKMAVTTGTIIALGGVTAQVMGDIAGSMASTQLFGAKGGGWEGDFPGIDNVFDAWLPSANVLISFPMWPIAVGLGFAVLAAILRYGSRLQRDVKGLV</sequence>
<dbReference type="RefSeq" id="WP_091358812.1">
    <property type="nucleotide sequence ID" value="NZ_SMZX01000001.1"/>
</dbReference>
<feature type="transmembrane region" description="Helical" evidence="1">
    <location>
        <begin position="47"/>
        <end position="70"/>
    </location>
</feature>
<evidence type="ECO:0000256" key="1">
    <source>
        <dbReference type="SAM" id="Phobius"/>
    </source>
</evidence>
<feature type="transmembrane region" description="Helical" evidence="1">
    <location>
        <begin position="120"/>
        <end position="144"/>
    </location>
</feature>
<feature type="transmembrane region" description="Helical" evidence="1">
    <location>
        <begin position="222"/>
        <end position="242"/>
    </location>
</feature>
<organism evidence="2 3">
    <name type="scientific">Microbacterium oleivorans</name>
    <dbReference type="NCBI Taxonomy" id="273677"/>
    <lineage>
        <taxon>Bacteria</taxon>
        <taxon>Bacillati</taxon>
        <taxon>Actinomycetota</taxon>
        <taxon>Actinomycetes</taxon>
        <taxon>Micrococcales</taxon>
        <taxon>Microbacteriaceae</taxon>
        <taxon>Microbacterium</taxon>
    </lineage>
</organism>
<gene>
    <name evidence="2" type="ORF">E2R54_03885</name>
</gene>
<dbReference type="STRING" id="273677.BW34_01401"/>
<dbReference type="AlphaFoldDB" id="A0A4R5YJN1"/>
<feature type="transmembrane region" description="Helical" evidence="1">
    <location>
        <begin position="156"/>
        <end position="178"/>
    </location>
</feature>
<name>A0A4R5YJN1_9MICO</name>
<reference evidence="2 3" key="1">
    <citation type="submission" date="2019-03" db="EMBL/GenBank/DDBJ databases">
        <title>Genome Sequencing and Assembly of Various Microbes Isolated from Partially Reclaimed Soil and Acid Mine Drainage (AMD) Site.</title>
        <authorList>
            <person name="Steinbock B."/>
            <person name="Bechtold R."/>
            <person name="Sevigny J.L."/>
            <person name="Thomas D."/>
            <person name="Cuthill L.R."/>
            <person name="Aveiro Johannsen E.J."/>
            <person name="Thomas K."/>
            <person name="Ghosh A."/>
        </authorList>
    </citation>
    <scope>NUCLEOTIDE SEQUENCE [LARGE SCALE GENOMIC DNA]</scope>
    <source>
        <strain evidence="2 3">F-B2</strain>
    </source>
</reference>
<proteinExistence type="predicted"/>
<protein>
    <submittedName>
        <fullName evidence="2">Uncharacterized protein</fullName>
    </submittedName>
</protein>
<comment type="caution">
    <text evidence="2">The sequence shown here is derived from an EMBL/GenBank/DDBJ whole genome shotgun (WGS) entry which is preliminary data.</text>
</comment>
<feature type="transmembrane region" description="Helical" evidence="1">
    <location>
        <begin position="6"/>
        <end position="27"/>
    </location>
</feature>
<accession>A0A4R5YJN1</accession>
<dbReference type="Proteomes" id="UP000295633">
    <property type="component" value="Unassembled WGS sequence"/>
</dbReference>
<keyword evidence="1" id="KW-0472">Membrane</keyword>
<keyword evidence="1" id="KW-0812">Transmembrane</keyword>
<dbReference type="EMBL" id="SMZX01000001">
    <property type="protein sequence ID" value="TDL45605.1"/>
    <property type="molecule type" value="Genomic_DNA"/>
</dbReference>
<keyword evidence="1" id="KW-1133">Transmembrane helix</keyword>